<evidence type="ECO:0000256" key="8">
    <source>
        <dbReference type="ARBA" id="ARBA00023027"/>
    </source>
</evidence>
<gene>
    <name evidence="11" type="ORF">CTEN210_04899</name>
</gene>
<evidence type="ECO:0000313" key="12">
    <source>
        <dbReference type="Proteomes" id="UP001054902"/>
    </source>
</evidence>
<evidence type="ECO:0000256" key="3">
    <source>
        <dbReference type="ARBA" id="ARBA00009595"/>
    </source>
</evidence>
<dbReference type="InterPro" id="IPR050241">
    <property type="entry name" value="NAD-cap_RNA_hydrolase_NudC"/>
</dbReference>
<dbReference type="InterPro" id="IPR015797">
    <property type="entry name" value="NUDIX_hydrolase-like_dom_sf"/>
</dbReference>
<dbReference type="Gene3D" id="3.90.79.10">
    <property type="entry name" value="Nucleoside Triphosphate Pyrophosphohydrolase"/>
    <property type="match status" value="1"/>
</dbReference>
<dbReference type="InterPro" id="IPR036653">
    <property type="entry name" value="CinA-like_C"/>
</dbReference>
<dbReference type="PROSITE" id="PS51462">
    <property type="entry name" value="NUDIX"/>
    <property type="match status" value="1"/>
</dbReference>
<dbReference type="InterPro" id="IPR008136">
    <property type="entry name" value="CinA_C"/>
</dbReference>
<dbReference type="PROSITE" id="PS00893">
    <property type="entry name" value="NUDIX_BOX"/>
    <property type="match status" value="1"/>
</dbReference>
<keyword evidence="7" id="KW-0460">Magnesium</keyword>
<dbReference type="GO" id="GO:0019677">
    <property type="term" value="P:NAD+ catabolic process"/>
    <property type="evidence" value="ECO:0007669"/>
    <property type="project" value="TreeGrafter"/>
</dbReference>
<keyword evidence="8" id="KW-0520">NAD</keyword>
<dbReference type="GO" id="GO:0005777">
    <property type="term" value="C:peroxisome"/>
    <property type="evidence" value="ECO:0007669"/>
    <property type="project" value="TreeGrafter"/>
</dbReference>
<comment type="similarity">
    <text evidence="3">Belongs to the Nudix hydrolase family. NudC subfamily.</text>
</comment>
<dbReference type="GO" id="GO:0006742">
    <property type="term" value="P:NADP+ catabolic process"/>
    <property type="evidence" value="ECO:0007669"/>
    <property type="project" value="TreeGrafter"/>
</dbReference>
<evidence type="ECO:0000256" key="7">
    <source>
        <dbReference type="ARBA" id="ARBA00022842"/>
    </source>
</evidence>
<evidence type="ECO:0000256" key="2">
    <source>
        <dbReference type="ARBA" id="ARBA00001947"/>
    </source>
</evidence>
<dbReference type="CDD" id="cd03429">
    <property type="entry name" value="NUDIX_NADH_pyrophosphatase_Nudt13"/>
    <property type="match status" value="1"/>
</dbReference>
<keyword evidence="12" id="KW-1185">Reference proteome</keyword>
<dbReference type="SUPFAM" id="SSF142433">
    <property type="entry name" value="CinA-like"/>
    <property type="match status" value="1"/>
</dbReference>
<name>A0AAD3H375_9STRA</name>
<dbReference type="InterPro" id="IPR049734">
    <property type="entry name" value="NudC-like_C"/>
</dbReference>
<sequence>MSAMTSASFKRLVKALKSSKKTCTVVEQCCGGKISSSIMQQPGSSSIYYGGSIAYNTKKGKPLLLNDDALHASLTSPSATKKDTKDEYIQSKLEWTAITSVAFCESLGTDFAIAEGGAAGPTFGPKDLHNGFAVLTVAGRDDDNTVKVLKQKIVETDTNCRQGNMSYFAKSAADLLLEVMEEGGQKETSIDHVVPNEKVVLDRATHLRSNSTELSKLEKEAKFVLVKKNEILFRSSEELGLLSYDEVSAFRNCEKNQLTFLGLLSDEAKTPIFGIDIKDEDDSDISLEENYYFADTRTNAPFLSSLENGLALHMMAYANWQRRSCFCPLCGAPQSIIHAGTTQKCTSCNTLSWPRQDPSMIASITSRCGKRILLARSKRHPPKVHTVLAGFVEAGETFEDAVARETFEETGIRIDEGSVKYIGSQPWPFPQSSMIAFTATADDEQPLNIDENELVDAKWFDREDVMLASEQEGPVMQHDVAMAILEKNPDLNLLIPPKRVIARTLIDNWLHNYKSLE</sequence>
<proteinExistence type="inferred from homology"/>
<comment type="cofactor">
    <cofactor evidence="2">
        <name>Zn(2+)</name>
        <dbReference type="ChEBI" id="CHEBI:29105"/>
    </cofactor>
</comment>
<dbReference type="NCBIfam" id="NF001299">
    <property type="entry name" value="PRK00241.1"/>
    <property type="match status" value="1"/>
</dbReference>
<accession>A0AAD3H375</accession>
<evidence type="ECO:0000256" key="5">
    <source>
        <dbReference type="ARBA" id="ARBA00022723"/>
    </source>
</evidence>
<dbReference type="Pfam" id="PF00293">
    <property type="entry name" value="NUDIX"/>
    <property type="match status" value="1"/>
</dbReference>
<dbReference type="PANTHER" id="PTHR42904">
    <property type="entry name" value="NUDIX HYDROLASE, NUDC SUBFAMILY"/>
    <property type="match status" value="1"/>
</dbReference>
<dbReference type="Proteomes" id="UP001054902">
    <property type="component" value="Unassembled WGS sequence"/>
</dbReference>
<dbReference type="GO" id="GO:0035529">
    <property type="term" value="F:NADH pyrophosphatase activity"/>
    <property type="evidence" value="ECO:0007669"/>
    <property type="project" value="TreeGrafter"/>
</dbReference>
<protein>
    <recommendedName>
        <fullName evidence="4">NAD(+) diphosphatase</fullName>
        <ecNumber evidence="4">3.6.1.22</ecNumber>
    </recommendedName>
</protein>
<dbReference type="GO" id="GO:0046872">
    <property type="term" value="F:metal ion binding"/>
    <property type="evidence" value="ECO:0007669"/>
    <property type="project" value="UniProtKB-KW"/>
</dbReference>
<dbReference type="EC" id="3.6.1.22" evidence="4"/>
<keyword evidence="6" id="KW-0378">Hydrolase</keyword>
<dbReference type="InterPro" id="IPR000086">
    <property type="entry name" value="NUDIX_hydrolase_dom"/>
</dbReference>
<evidence type="ECO:0000256" key="9">
    <source>
        <dbReference type="ARBA" id="ARBA00023679"/>
    </source>
</evidence>
<dbReference type="SUPFAM" id="SSF55811">
    <property type="entry name" value="Nudix"/>
    <property type="match status" value="1"/>
</dbReference>
<dbReference type="InterPro" id="IPR020084">
    <property type="entry name" value="NUDIX_hydrolase_CS"/>
</dbReference>
<evidence type="ECO:0000313" key="11">
    <source>
        <dbReference type="EMBL" id="GFH48423.1"/>
    </source>
</evidence>
<evidence type="ECO:0000256" key="6">
    <source>
        <dbReference type="ARBA" id="ARBA00022801"/>
    </source>
</evidence>
<dbReference type="Gene3D" id="3.90.79.20">
    <property type="match status" value="1"/>
</dbReference>
<organism evidence="11 12">
    <name type="scientific">Chaetoceros tenuissimus</name>
    <dbReference type="NCBI Taxonomy" id="426638"/>
    <lineage>
        <taxon>Eukaryota</taxon>
        <taxon>Sar</taxon>
        <taxon>Stramenopiles</taxon>
        <taxon>Ochrophyta</taxon>
        <taxon>Bacillariophyta</taxon>
        <taxon>Coscinodiscophyceae</taxon>
        <taxon>Chaetocerotophycidae</taxon>
        <taxon>Chaetocerotales</taxon>
        <taxon>Chaetocerotaceae</taxon>
        <taxon>Chaetoceros</taxon>
    </lineage>
</organism>
<dbReference type="AlphaFoldDB" id="A0AAD3H375"/>
<reference evidence="11 12" key="1">
    <citation type="journal article" date="2021" name="Sci. Rep.">
        <title>The genome of the diatom Chaetoceros tenuissimus carries an ancient integrated fragment of an extant virus.</title>
        <authorList>
            <person name="Hongo Y."/>
            <person name="Kimura K."/>
            <person name="Takaki Y."/>
            <person name="Yoshida Y."/>
            <person name="Baba S."/>
            <person name="Kobayashi G."/>
            <person name="Nagasaki K."/>
            <person name="Hano T."/>
            <person name="Tomaru Y."/>
        </authorList>
    </citation>
    <scope>NUCLEOTIDE SEQUENCE [LARGE SCALE GENOMIC DNA]</scope>
    <source>
        <strain evidence="11 12">NIES-3715</strain>
    </source>
</reference>
<comment type="cofactor">
    <cofactor evidence="1">
        <name>Mg(2+)</name>
        <dbReference type="ChEBI" id="CHEBI:18420"/>
    </cofactor>
</comment>
<dbReference type="PANTHER" id="PTHR42904:SF6">
    <property type="entry name" value="NAD-CAPPED RNA HYDROLASE NUDT12"/>
    <property type="match status" value="1"/>
</dbReference>
<comment type="catalytic activity">
    <reaction evidence="9">
        <text>a 5'-end NAD(+)-phospho-ribonucleoside in mRNA + H2O = a 5'-end phospho-adenosine-phospho-ribonucleoside in mRNA + beta-nicotinamide D-ribonucleotide + 2 H(+)</text>
        <dbReference type="Rhea" id="RHEA:60876"/>
        <dbReference type="Rhea" id="RHEA-COMP:15698"/>
        <dbReference type="Rhea" id="RHEA-COMP:15719"/>
        <dbReference type="ChEBI" id="CHEBI:14649"/>
        <dbReference type="ChEBI" id="CHEBI:15377"/>
        <dbReference type="ChEBI" id="CHEBI:15378"/>
        <dbReference type="ChEBI" id="CHEBI:144029"/>
        <dbReference type="ChEBI" id="CHEBI:144051"/>
    </reaction>
    <physiologicalReaction direction="left-to-right" evidence="9">
        <dbReference type="Rhea" id="RHEA:60877"/>
    </physiologicalReaction>
</comment>
<dbReference type="EMBL" id="BLLK01000027">
    <property type="protein sequence ID" value="GFH48423.1"/>
    <property type="molecule type" value="Genomic_DNA"/>
</dbReference>
<evidence type="ECO:0000259" key="10">
    <source>
        <dbReference type="PROSITE" id="PS51462"/>
    </source>
</evidence>
<feature type="domain" description="Nudix hydrolase" evidence="10">
    <location>
        <begin position="354"/>
        <end position="488"/>
    </location>
</feature>
<evidence type="ECO:0000256" key="4">
    <source>
        <dbReference type="ARBA" id="ARBA00012381"/>
    </source>
</evidence>
<dbReference type="Pfam" id="PF02464">
    <property type="entry name" value="CinA"/>
    <property type="match status" value="1"/>
</dbReference>
<dbReference type="GO" id="GO:0005829">
    <property type="term" value="C:cytosol"/>
    <property type="evidence" value="ECO:0007669"/>
    <property type="project" value="TreeGrafter"/>
</dbReference>
<keyword evidence="5" id="KW-0479">Metal-binding</keyword>
<comment type="caution">
    <text evidence="11">The sequence shown here is derived from an EMBL/GenBank/DDBJ whole genome shotgun (WGS) entry which is preliminary data.</text>
</comment>
<evidence type="ECO:0000256" key="1">
    <source>
        <dbReference type="ARBA" id="ARBA00001946"/>
    </source>
</evidence>
<dbReference type="Gene3D" id="3.90.950.20">
    <property type="entry name" value="CinA-like"/>
    <property type="match status" value="1"/>
</dbReference>